<evidence type="ECO:0000256" key="9">
    <source>
        <dbReference type="ARBA" id="ARBA00023002"/>
    </source>
</evidence>
<comment type="function">
    <text evidence="14">Required for disulfide bond formation in some periplasmic proteins. Acts by oxidizing the DsbA protein.</text>
</comment>
<keyword evidence="8 14" id="KW-1133">Transmembrane helix</keyword>
<feature type="transmembrane region" description="Helical" evidence="15">
    <location>
        <begin position="43"/>
        <end position="61"/>
    </location>
</feature>
<evidence type="ECO:0000256" key="5">
    <source>
        <dbReference type="ARBA" id="ARBA00022519"/>
    </source>
</evidence>
<dbReference type="OrthoDB" id="3711263at2"/>
<dbReference type="EMBL" id="PNBX01000003">
    <property type="protein sequence ID" value="TMO70518.1"/>
    <property type="molecule type" value="Genomic_DNA"/>
</dbReference>
<evidence type="ECO:0000256" key="11">
    <source>
        <dbReference type="ARBA" id="ARBA00023157"/>
    </source>
</evidence>
<dbReference type="GO" id="GO:0006457">
    <property type="term" value="P:protein folding"/>
    <property type="evidence" value="ECO:0007669"/>
    <property type="project" value="InterPro"/>
</dbReference>
<evidence type="ECO:0000313" key="17">
    <source>
        <dbReference type="EMBL" id="TMO77616.1"/>
    </source>
</evidence>
<dbReference type="InterPro" id="IPR050183">
    <property type="entry name" value="DsbB"/>
</dbReference>
<evidence type="ECO:0000256" key="13">
    <source>
        <dbReference type="ARBA" id="ARBA00023284"/>
    </source>
</evidence>
<dbReference type="Gene3D" id="1.20.1550.10">
    <property type="entry name" value="DsbB-like"/>
    <property type="match status" value="1"/>
</dbReference>
<keyword evidence="10 14" id="KW-0472">Membrane</keyword>
<dbReference type="RefSeq" id="WP_138589660.1">
    <property type="nucleotide sequence ID" value="NZ_PNBW01000019.1"/>
</dbReference>
<dbReference type="GO" id="GO:0005886">
    <property type="term" value="C:plasma membrane"/>
    <property type="evidence" value="ECO:0007669"/>
    <property type="project" value="UniProtKB-SubCell"/>
</dbReference>
<feature type="disulfide bond" description="Redox-active" evidence="14">
    <location>
        <begin position="40"/>
        <end position="43"/>
    </location>
</feature>
<keyword evidence="18" id="KW-1185">Reference proteome</keyword>
<dbReference type="PANTHER" id="PTHR36570">
    <property type="entry name" value="DISULFIDE BOND FORMATION PROTEIN B"/>
    <property type="match status" value="1"/>
</dbReference>
<keyword evidence="7 14" id="KW-0249">Electron transport</keyword>
<evidence type="ECO:0000256" key="6">
    <source>
        <dbReference type="ARBA" id="ARBA00022692"/>
    </source>
</evidence>
<evidence type="ECO:0000256" key="8">
    <source>
        <dbReference type="ARBA" id="ARBA00022989"/>
    </source>
</evidence>
<name>A0A5S3VDZ5_9GAMM</name>
<dbReference type="GO" id="GO:0009055">
    <property type="term" value="F:electron transfer activity"/>
    <property type="evidence" value="ECO:0007669"/>
    <property type="project" value="UniProtKB-UniRule"/>
</dbReference>
<evidence type="ECO:0000256" key="4">
    <source>
        <dbReference type="ARBA" id="ARBA00022475"/>
    </source>
</evidence>
<dbReference type="Pfam" id="PF02600">
    <property type="entry name" value="DsbB"/>
    <property type="match status" value="1"/>
</dbReference>
<dbReference type="Proteomes" id="UP000307164">
    <property type="component" value="Unassembled WGS sequence"/>
</dbReference>
<comment type="similarity">
    <text evidence="2 14">Belongs to the DsbB family.</text>
</comment>
<dbReference type="InterPro" id="IPR003752">
    <property type="entry name" value="DiS_bond_form_DsbB/BdbC"/>
</dbReference>
<feature type="transmembrane region" description="Helical" evidence="15">
    <location>
        <begin position="12"/>
        <end position="31"/>
    </location>
</feature>
<dbReference type="InterPro" id="IPR022920">
    <property type="entry name" value="Disulphide_bond_form_DsbB"/>
</dbReference>
<dbReference type="SUPFAM" id="SSF158442">
    <property type="entry name" value="DsbB-like"/>
    <property type="match status" value="1"/>
</dbReference>
<keyword evidence="3 14" id="KW-0813">Transport</keyword>
<sequence length="174" mass="19736">MNWIANLPYSRKAWGLLALSAFIFEAVALFFQYNMGLEPCIMCIYQRTSMLGLLFAGIIGLTAPNTLLLRTAGLILWGIASIWGWLIAREHTYMQITTDPFAFTCDIVPNFPAILPLHEWLPAFFAATGDCGNIDWEFMNMSMPNWMEVIFAFYSICFIGVMVCHFLSHKGQKS</sequence>
<keyword evidence="4 14" id="KW-1003">Cell membrane</keyword>
<keyword evidence="13 14" id="KW-0676">Redox-active center</keyword>
<protein>
    <recommendedName>
        <fullName evidence="14">Disulfide bond formation protein B</fullName>
    </recommendedName>
    <alternativeName>
        <fullName evidence="14">Disulfide oxidoreductase</fullName>
    </alternativeName>
</protein>
<feature type="topological domain" description="Cytoplasmic" evidence="14">
    <location>
        <begin position="1"/>
        <end position="13"/>
    </location>
</feature>
<evidence type="ECO:0000256" key="7">
    <source>
        <dbReference type="ARBA" id="ARBA00022982"/>
    </source>
</evidence>
<organism evidence="16 19">
    <name type="scientific">Pseudoalteromonas aurantia</name>
    <dbReference type="NCBI Taxonomy" id="43654"/>
    <lineage>
        <taxon>Bacteria</taxon>
        <taxon>Pseudomonadati</taxon>
        <taxon>Pseudomonadota</taxon>
        <taxon>Gammaproteobacteria</taxon>
        <taxon>Alteromonadales</taxon>
        <taxon>Pseudoalteromonadaceae</taxon>
        <taxon>Pseudoalteromonas</taxon>
    </lineage>
</organism>
<dbReference type="EMBL" id="PNBW01000019">
    <property type="protein sequence ID" value="TMO77616.1"/>
    <property type="molecule type" value="Genomic_DNA"/>
</dbReference>
<keyword evidence="11 14" id="KW-1015">Disulfide bond</keyword>
<evidence type="ECO:0000256" key="3">
    <source>
        <dbReference type="ARBA" id="ARBA00022448"/>
    </source>
</evidence>
<evidence type="ECO:0000256" key="12">
    <source>
        <dbReference type="ARBA" id="ARBA00023186"/>
    </source>
</evidence>
<keyword evidence="12 14" id="KW-0143">Chaperone</keyword>
<evidence type="ECO:0000256" key="2">
    <source>
        <dbReference type="ARBA" id="ARBA00008823"/>
    </source>
</evidence>
<dbReference type="HAMAP" id="MF_00286">
    <property type="entry name" value="DsbB"/>
    <property type="match status" value="1"/>
</dbReference>
<reference evidence="16" key="3">
    <citation type="submission" date="2019-09" db="EMBL/GenBank/DDBJ databases">
        <title>Co-occurence of chitin degradation, pigmentation and bioactivity in marine Pseudoalteromonas.</title>
        <authorList>
            <person name="Sonnenschein E.C."/>
            <person name="Bech P.K."/>
        </authorList>
    </citation>
    <scope>NUCLEOTIDE SEQUENCE</scope>
    <source>
        <strain evidence="16">S3790</strain>
        <strain evidence="17">S3895</strain>
    </source>
</reference>
<evidence type="ECO:0000256" key="15">
    <source>
        <dbReference type="SAM" id="Phobius"/>
    </source>
</evidence>
<feature type="topological domain" description="Cytoplasmic" evidence="14">
    <location>
        <begin position="165"/>
        <end position="174"/>
    </location>
</feature>
<proteinExistence type="inferred from homology"/>
<keyword evidence="6 14" id="KW-0812">Transmembrane</keyword>
<evidence type="ECO:0000256" key="10">
    <source>
        <dbReference type="ARBA" id="ARBA00023136"/>
    </source>
</evidence>
<keyword evidence="5" id="KW-0997">Cell inner membrane</keyword>
<evidence type="ECO:0000256" key="14">
    <source>
        <dbReference type="HAMAP-Rule" id="MF_00286"/>
    </source>
</evidence>
<keyword evidence="9 14" id="KW-0560">Oxidoreductase</keyword>
<evidence type="ECO:0000256" key="1">
    <source>
        <dbReference type="ARBA" id="ARBA00004429"/>
    </source>
</evidence>
<dbReference type="PANTHER" id="PTHR36570:SF2">
    <property type="entry name" value="DISULFIDE BOND FORMATION PROTEIN B"/>
    <property type="match status" value="1"/>
</dbReference>
<feature type="transmembrane region" description="Helical" evidence="15">
    <location>
        <begin position="149"/>
        <end position="168"/>
    </location>
</feature>
<feature type="disulfide bond" description="Redox-active" evidence="14">
    <location>
        <begin position="105"/>
        <end position="131"/>
    </location>
</feature>
<comment type="caution">
    <text evidence="16">The sequence shown here is derived from an EMBL/GenBank/DDBJ whole genome shotgun (WGS) entry which is preliminary data.</text>
</comment>
<evidence type="ECO:0000313" key="16">
    <source>
        <dbReference type="EMBL" id="TMO70518.1"/>
    </source>
</evidence>
<evidence type="ECO:0000313" key="19">
    <source>
        <dbReference type="Proteomes" id="UP000307217"/>
    </source>
</evidence>
<dbReference type="NCBIfam" id="NF002485">
    <property type="entry name" value="PRK01749.1"/>
    <property type="match status" value="1"/>
</dbReference>
<dbReference type="InterPro" id="IPR023380">
    <property type="entry name" value="DsbB-like_sf"/>
</dbReference>
<gene>
    <name evidence="14" type="primary">dsbB</name>
    <name evidence="16" type="ORF">CWC19_01490</name>
    <name evidence="17" type="ORF">CWC20_03240</name>
</gene>
<dbReference type="GO" id="GO:0015035">
    <property type="term" value="F:protein-disulfide reductase activity"/>
    <property type="evidence" value="ECO:0007669"/>
    <property type="project" value="UniProtKB-UniRule"/>
</dbReference>
<comment type="subcellular location">
    <subcellularLocation>
        <location evidence="1">Cell inner membrane</location>
        <topology evidence="1">Multi-pass membrane protein</topology>
    </subcellularLocation>
    <subcellularLocation>
        <location evidence="14">Cell membrane</location>
        <topology evidence="14">Multi-pass membrane protein</topology>
    </subcellularLocation>
</comment>
<accession>A0A5S3VDZ5</accession>
<reference evidence="16 19" key="1">
    <citation type="submission" date="2018-01" db="EMBL/GenBank/DDBJ databases">
        <authorList>
            <person name="Paulsen S."/>
            <person name="Gram L.K."/>
        </authorList>
    </citation>
    <scope>NUCLEOTIDE SEQUENCE [LARGE SCALE GENOMIC DNA]</scope>
    <source>
        <strain evidence="16 19">S3790</strain>
        <strain evidence="17">S3895</strain>
    </source>
</reference>
<comment type="caution">
    <text evidence="14">Lacks conserved residue(s) required for the propagation of feature annotation.</text>
</comment>
<reference evidence="18 19" key="2">
    <citation type="submission" date="2019-06" db="EMBL/GenBank/DDBJ databases">
        <title>Co-occurence of chitin degradation, pigmentation and bioactivity in marine Pseudoalteromonas.</title>
        <authorList>
            <person name="Sonnenschein E.C."/>
            <person name="Bech P.K."/>
        </authorList>
    </citation>
    <scope>NUCLEOTIDE SEQUENCE [LARGE SCALE GENOMIC DNA]</scope>
    <source>
        <strain evidence="19">S3790</strain>
        <strain evidence="18">S3895</strain>
    </source>
</reference>
<evidence type="ECO:0000313" key="18">
    <source>
        <dbReference type="Proteomes" id="UP000307164"/>
    </source>
</evidence>
<dbReference type="Proteomes" id="UP000307217">
    <property type="component" value="Unassembled WGS sequence"/>
</dbReference>
<dbReference type="AlphaFoldDB" id="A0A5S3VDZ5"/>
<feature type="topological domain" description="Periplasmic" evidence="14">
    <location>
        <begin position="31"/>
        <end position="48"/>
    </location>
</feature>
<feature type="transmembrane region" description="Helical" evidence="15">
    <location>
        <begin position="67"/>
        <end position="88"/>
    </location>
</feature>